<keyword evidence="3" id="KW-0479">Metal-binding</keyword>
<reference evidence="10" key="1">
    <citation type="journal article" date="2021" name="PeerJ">
        <title>Extensive microbial diversity within the chicken gut microbiome revealed by metagenomics and culture.</title>
        <authorList>
            <person name="Gilroy R."/>
            <person name="Ravi A."/>
            <person name="Getino M."/>
            <person name="Pursley I."/>
            <person name="Horton D.L."/>
            <person name="Alikhan N.F."/>
            <person name="Baker D."/>
            <person name="Gharbi K."/>
            <person name="Hall N."/>
            <person name="Watson M."/>
            <person name="Adriaenssens E.M."/>
            <person name="Foster-Nyarko E."/>
            <person name="Jarju S."/>
            <person name="Secka A."/>
            <person name="Antonio M."/>
            <person name="Oren A."/>
            <person name="Chaudhuri R.R."/>
            <person name="La Ragione R."/>
            <person name="Hildebrand F."/>
            <person name="Pallen M.J."/>
        </authorList>
    </citation>
    <scope>NUCLEOTIDE SEQUENCE</scope>
    <source>
        <strain evidence="10">ChiSxjej5B17-1746</strain>
    </source>
</reference>
<dbReference type="GO" id="GO:0005525">
    <property type="term" value="F:GTP binding"/>
    <property type="evidence" value="ECO:0007669"/>
    <property type="project" value="UniProtKB-KW"/>
</dbReference>
<keyword evidence="7" id="KW-0501">Molybdenum cofactor biosynthesis</keyword>
<evidence type="ECO:0000256" key="1">
    <source>
        <dbReference type="ARBA" id="ARBA00022490"/>
    </source>
</evidence>
<dbReference type="PANTHER" id="PTHR19136">
    <property type="entry name" value="MOLYBDENUM COFACTOR GUANYLYLTRANSFERASE"/>
    <property type="match status" value="1"/>
</dbReference>
<gene>
    <name evidence="10" type="ORF">H9874_11175</name>
</gene>
<evidence type="ECO:0000256" key="7">
    <source>
        <dbReference type="ARBA" id="ARBA00023150"/>
    </source>
</evidence>
<evidence type="ECO:0000256" key="4">
    <source>
        <dbReference type="ARBA" id="ARBA00022741"/>
    </source>
</evidence>
<name>A0A9D1R0Y5_9BACT</name>
<dbReference type="EMBL" id="DXGI01000413">
    <property type="protein sequence ID" value="HIW79686.1"/>
    <property type="molecule type" value="Genomic_DNA"/>
</dbReference>
<keyword evidence="4" id="KW-0547">Nucleotide-binding</keyword>
<accession>A0A9D1R0Y5</accession>
<proteinExistence type="predicted"/>
<evidence type="ECO:0000256" key="2">
    <source>
        <dbReference type="ARBA" id="ARBA00022679"/>
    </source>
</evidence>
<dbReference type="Pfam" id="PF12804">
    <property type="entry name" value="NTP_transf_3"/>
    <property type="match status" value="1"/>
</dbReference>
<dbReference type="Gene3D" id="3.90.550.10">
    <property type="entry name" value="Spore Coat Polysaccharide Biosynthesis Protein SpsA, Chain A"/>
    <property type="match status" value="1"/>
</dbReference>
<protein>
    <submittedName>
        <fullName evidence="10">Molybdenum cofactor guanylyltransferase</fullName>
    </submittedName>
</protein>
<sequence>MIGAVLAGGRSTRLGRDKTRLRLPGDGRDMLARTADLLAACTDEVLVSCRADAVPPGLPYRAVPDFEEGLGPFGGVWSLLRAVREPVLVLSCDLPFMDAATLRRLVKTRDARPADALMTTYQQAETGYIEALTAIYEPACLPFFEAARAQGIRQINLVVPEARQARIVYTRGEARPFFNINFPADLERALSLAAGPQATSPADFPENPPVPPRADKGQPATDRR</sequence>
<evidence type="ECO:0000313" key="10">
    <source>
        <dbReference type="EMBL" id="HIW79686.1"/>
    </source>
</evidence>
<feature type="compositionally biased region" description="Basic and acidic residues" evidence="8">
    <location>
        <begin position="213"/>
        <end position="224"/>
    </location>
</feature>
<organism evidence="10 11">
    <name type="scientific">Candidatus Bilophila faecipullorum</name>
    <dbReference type="NCBI Taxonomy" id="2838482"/>
    <lineage>
        <taxon>Bacteria</taxon>
        <taxon>Pseudomonadati</taxon>
        <taxon>Thermodesulfobacteriota</taxon>
        <taxon>Desulfovibrionia</taxon>
        <taxon>Desulfovibrionales</taxon>
        <taxon>Desulfovibrionaceae</taxon>
        <taxon>Bilophila</taxon>
    </lineage>
</organism>
<evidence type="ECO:0000313" key="11">
    <source>
        <dbReference type="Proteomes" id="UP000824264"/>
    </source>
</evidence>
<dbReference type="InterPro" id="IPR029044">
    <property type="entry name" value="Nucleotide-diphossugar_trans"/>
</dbReference>
<dbReference type="GO" id="GO:0006777">
    <property type="term" value="P:Mo-molybdopterin cofactor biosynthetic process"/>
    <property type="evidence" value="ECO:0007669"/>
    <property type="project" value="UniProtKB-KW"/>
</dbReference>
<dbReference type="AlphaFoldDB" id="A0A9D1R0Y5"/>
<keyword evidence="10" id="KW-0548">Nucleotidyltransferase</keyword>
<evidence type="ECO:0000256" key="5">
    <source>
        <dbReference type="ARBA" id="ARBA00022842"/>
    </source>
</evidence>
<feature type="domain" description="MobA-like NTP transferase" evidence="9">
    <location>
        <begin position="3"/>
        <end position="155"/>
    </location>
</feature>
<evidence type="ECO:0000256" key="6">
    <source>
        <dbReference type="ARBA" id="ARBA00023134"/>
    </source>
</evidence>
<evidence type="ECO:0000256" key="8">
    <source>
        <dbReference type="SAM" id="MobiDB-lite"/>
    </source>
</evidence>
<dbReference type="InterPro" id="IPR013482">
    <property type="entry name" value="Molybde_CF_guanTrfase"/>
</dbReference>
<dbReference type="InterPro" id="IPR025877">
    <property type="entry name" value="MobA-like_NTP_Trfase"/>
</dbReference>
<dbReference type="GO" id="GO:0046872">
    <property type="term" value="F:metal ion binding"/>
    <property type="evidence" value="ECO:0007669"/>
    <property type="project" value="UniProtKB-KW"/>
</dbReference>
<evidence type="ECO:0000256" key="3">
    <source>
        <dbReference type="ARBA" id="ARBA00022723"/>
    </source>
</evidence>
<reference evidence="10" key="2">
    <citation type="submission" date="2021-04" db="EMBL/GenBank/DDBJ databases">
        <authorList>
            <person name="Gilroy R."/>
        </authorList>
    </citation>
    <scope>NUCLEOTIDE SEQUENCE</scope>
    <source>
        <strain evidence="10">ChiSxjej5B17-1746</strain>
    </source>
</reference>
<evidence type="ECO:0000259" key="9">
    <source>
        <dbReference type="Pfam" id="PF12804"/>
    </source>
</evidence>
<dbReference type="GO" id="GO:0016779">
    <property type="term" value="F:nucleotidyltransferase activity"/>
    <property type="evidence" value="ECO:0007669"/>
    <property type="project" value="UniProtKB-KW"/>
</dbReference>
<keyword evidence="1" id="KW-0963">Cytoplasm</keyword>
<keyword evidence="5" id="KW-0460">Magnesium</keyword>
<dbReference type="PANTHER" id="PTHR19136:SF81">
    <property type="entry name" value="MOLYBDENUM COFACTOR GUANYLYLTRANSFERASE"/>
    <property type="match status" value="1"/>
</dbReference>
<keyword evidence="2" id="KW-0808">Transferase</keyword>
<dbReference type="CDD" id="cd02503">
    <property type="entry name" value="MobA"/>
    <property type="match status" value="1"/>
</dbReference>
<comment type="caution">
    <text evidence="10">The sequence shown here is derived from an EMBL/GenBank/DDBJ whole genome shotgun (WGS) entry which is preliminary data.</text>
</comment>
<dbReference type="SUPFAM" id="SSF53448">
    <property type="entry name" value="Nucleotide-diphospho-sugar transferases"/>
    <property type="match status" value="1"/>
</dbReference>
<feature type="region of interest" description="Disordered" evidence="8">
    <location>
        <begin position="195"/>
        <end position="224"/>
    </location>
</feature>
<keyword evidence="6" id="KW-0342">GTP-binding</keyword>
<dbReference type="Proteomes" id="UP000824264">
    <property type="component" value="Unassembled WGS sequence"/>
</dbReference>